<protein>
    <submittedName>
        <fullName evidence="1">Uncharacterized protein</fullName>
    </submittedName>
</protein>
<dbReference type="AlphaFoldDB" id="A0A183PLR2"/>
<proteinExistence type="predicted"/>
<dbReference type="EMBL" id="UZAL01035676">
    <property type="protein sequence ID" value="VDP68211.1"/>
    <property type="molecule type" value="Genomic_DNA"/>
</dbReference>
<reference evidence="1 2" key="1">
    <citation type="submission" date="2018-11" db="EMBL/GenBank/DDBJ databases">
        <authorList>
            <consortium name="Pathogen Informatics"/>
        </authorList>
    </citation>
    <scope>NUCLEOTIDE SEQUENCE [LARGE SCALE GENOMIC DNA]</scope>
    <source>
        <strain>Denwood</strain>
        <strain evidence="2">Zambia</strain>
    </source>
</reference>
<evidence type="ECO:0000313" key="2">
    <source>
        <dbReference type="Proteomes" id="UP000269396"/>
    </source>
</evidence>
<keyword evidence="2" id="KW-1185">Reference proteome</keyword>
<accession>A0A183PLR2</accession>
<organism evidence="1 2">
    <name type="scientific">Schistosoma mattheei</name>
    <dbReference type="NCBI Taxonomy" id="31246"/>
    <lineage>
        <taxon>Eukaryota</taxon>
        <taxon>Metazoa</taxon>
        <taxon>Spiralia</taxon>
        <taxon>Lophotrochozoa</taxon>
        <taxon>Platyhelminthes</taxon>
        <taxon>Trematoda</taxon>
        <taxon>Digenea</taxon>
        <taxon>Strigeidida</taxon>
        <taxon>Schistosomatoidea</taxon>
        <taxon>Schistosomatidae</taxon>
        <taxon>Schistosoma</taxon>
    </lineage>
</organism>
<name>A0A183PLR2_9TREM</name>
<dbReference type="Proteomes" id="UP000269396">
    <property type="component" value="Unassembled WGS sequence"/>
</dbReference>
<gene>
    <name evidence="1" type="ORF">SMTD_LOCUS15298</name>
</gene>
<sequence>MTDDDGLLILDSFVILGIITRPHQSNSKNTMAATGLNIQCRLSYSAAFLTCTKHIKSLVGRLNFYFNPSINIHISLGIFPQYPSC</sequence>
<evidence type="ECO:0000313" key="1">
    <source>
        <dbReference type="EMBL" id="VDP68211.1"/>
    </source>
</evidence>